<feature type="domain" description="At4g15545-like C-terminal" evidence="1">
    <location>
        <begin position="91"/>
        <end position="128"/>
    </location>
</feature>
<name>A0A4Y7ITK6_PAPSO</name>
<dbReference type="EMBL" id="CM010716">
    <property type="protein sequence ID" value="RZC51466.1"/>
    <property type="molecule type" value="Genomic_DNA"/>
</dbReference>
<dbReference type="Gene3D" id="1.10.150.20">
    <property type="entry name" value="5' to 3' exonuclease, C-terminal subdomain"/>
    <property type="match status" value="1"/>
</dbReference>
<dbReference type="PANTHER" id="PTHR47383">
    <property type="entry name" value="OS03G0659800 PROTEIN"/>
    <property type="match status" value="1"/>
</dbReference>
<dbReference type="Pfam" id="PF25972">
    <property type="entry name" value="At4g15545_C"/>
    <property type="match status" value="1"/>
</dbReference>
<keyword evidence="3" id="KW-1185">Reference proteome</keyword>
<dbReference type="Gramene" id="RZC51466">
    <property type="protein sequence ID" value="RZC51466"/>
    <property type="gene ID" value="C5167_019892"/>
</dbReference>
<dbReference type="InterPro" id="IPR058935">
    <property type="entry name" value="At4g15545-like_C"/>
</dbReference>
<protein>
    <recommendedName>
        <fullName evidence="1">At4g15545-like C-terminal domain-containing protein</fullName>
    </recommendedName>
</protein>
<dbReference type="Proteomes" id="UP000316621">
    <property type="component" value="Chromosome 2"/>
</dbReference>
<dbReference type="InterPro" id="IPR058936">
    <property type="entry name" value="At4g15545-like"/>
</dbReference>
<accession>A0A4Y7ITK6</accession>
<sequence>MEQQHNKNMVVENIREEEILHGPFFGLRTSASVDVKKLKDAGLCTVEAVAYSSRKELLIIKGISEIIKLSSDEAGRTETWAITQLYVRTPRTDVKEFFRQARSTSFYKQFGAFLVNIEELNSQNRTRELVILSDLLVIESAVTEKFGLLVEVSSDLMIAALEEMALKHLQQSVPALPVIPYVYVSVFSNAIDSDHGPLNVPTFGIHTLNSSLGSFSFVVLQFAVRYLHGCRHSLPDGLMRVADVMVDGEIVVAAG</sequence>
<dbReference type="AlphaFoldDB" id="A0A4Y7ITK6"/>
<dbReference type="GO" id="GO:0000166">
    <property type="term" value="F:nucleotide binding"/>
    <property type="evidence" value="ECO:0007669"/>
    <property type="project" value="InterPro"/>
</dbReference>
<evidence type="ECO:0000313" key="2">
    <source>
        <dbReference type="EMBL" id="RZC51466.1"/>
    </source>
</evidence>
<organism evidence="2 3">
    <name type="scientific">Papaver somniferum</name>
    <name type="common">Opium poppy</name>
    <dbReference type="NCBI Taxonomy" id="3469"/>
    <lineage>
        <taxon>Eukaryota</taxon>
        <taxon>Viridiplantae</taxon>
        <taxon>Streptophyta</taxon>
        <taxon>Embryophyta</taxon>
        <taxon>Tracheophyta</taxon>
        <taxon>Spermatophyta</taxon>
        <taxon>Magnoliopsida</taxon>
        <taxon>Ranunculales</taxon>
        <taxon>Papaveraceae</taxon>
        <taxon>Papaveroideae</taxon>
        <taxon>Papaver</taxon>
    </lineage>
</organism>
<reference evidence="2 3" key="1">
    <citation type="journal article" date="2018" name="Science">
        <title>The opium poppy genome and morphinan production.</title>
        <authorList>
            <person name="Guo L."/>
            <person name="Winzer T."/>
            <person name="Yang X."/>
            <person name="Li Y."/>
            <person name="Ning Z."/>
            <person name="He Z."/>
            <person name="Teodor R."/>
            <person name="Lu Y."/>
            <person name="Bowser T.A."/>
            <person name="Graham I.A."/>
            <person name="Ye K."/>
        </authorList>
    </citation>
    <scope>NUCLEOTIDE SEQUENCE [LARGE SCALE GENOMIC DNA]</scope>
    <source>
        <strain evidence="3">cv. HN1</strain>
        <tissue evidence="2">Leaves</tissue>
    </source>
</reference>
<proteinExistence type="predicted"/>
<dbReference type="PANTHER" id="PTHR47383:SF8">
    <property type="entry name" value="OS01G0768300 PROTEIN"/>
    <property type="match status" value="1"/>
</dbReference>
<dbReference type="InterPro" id="IPR010995">
    <property type="entry name" value="DNA_repair_Rad51/TF_NusA_a-hlx"/>
</dbReference>
<gene>
    <name evidence="2" type="ORF">C5167_019892</name>
</gene>
<evidence type="ECO:0000313" key="3">
    <source>
        <dbReference type="Proteomes" id="UP000316621"/>
    </source>
</evidence>
<evidence type="ECO:0000259" key="1">
    <source>
        <dbReference type="Pfam" id="PF25972"/>
    </source>
</evidence>
<dbReference type="SUPFAM" id="SSF47794">
    <property type="entry name" value="Rad51 N-terminal domain-like"/>
    <property type="match status" value="1"/>
</dbReference>
<dbReference type="STRING" id="3469.A0A4Y7ITK6"/>